<sequence>MTTPHTRRIALSNRQEDALQALADGKTRAEIAHGLGIQPNSLARCLSKARAKLGIPVCADTMLVAVACMSDAIWTPPPPAEPIRVPGNLRYLIAPVSEGMQIQEIAKTRHLPYKCVIADCKQLRRLMGARTSPHLVARLWQYRLAPIPP</sequence>
<dbReference type="Proteomes" id="UP001235744">
    <property type="component" value="Chromosome"/>
</dbReference>
<dbReference type="InterPro" id="IPR036388">
    <property type="entry name" value="WH-like_DNA-bd_sf"/>
</dbReference>
<evidence type="ECO:0000313" key="2">
    <source>
        <dbReference type="Proteomes" id="UP001235744"/>
    </source>
</evidence>
<organism evidence="1 2">
    <name type="scientific">Streptomyces poriferorum</name>
    <dbReference type="NCBI Taxonomy" id="2798799"/>
    <lineage>
        <taxon>Bacteria</taxon>
        <taxon>Bacillati</taxon>
        <taxon>Actinomycetota</taxon>
        <taxon>Actinomycetes</taxon>
        <taxon>Kitasatosporales</taxon>
        <taxon>Streptomycetaceae</taxon>
        <taxon>Streptomyces</taxon>
    </lineage>
</organism>
<keyword evidence="2" id="KW-1185">Reference proteome</keyword>
<dbReference type="Gene3D" id="1.10.10.10">
    <property type="entry name" value="Winged helix-like DNA-binding domain superfamily/Winged helix DNA-binding domain"/>
    <property type="match status" value="1"/>
</dbReference>
<accession>A0ABY9INP7</accession>
<protein>
    <submittedName>
        <fullName evidence="1">LuxR C-terminal-related transcriptional regulator</fullName>
    </submittedName>
</protein>
<dbReference type="InterPro" id="IPR016032">
    <property type="entry name" value="Sig_transdc_resp-reg_C-effctor"/>
</dbReference>
<reference evidence="1 2" key="1">
    <citation type="submission" date="2023-03" db="EMBL/GenBank/DDBJ databases">
        <title>Isolation and description of six Streptomyces strains from soil environments, able to metabolize different microbial glucans.</title>
        <authorList>
            <person name="Widen T."/>
            <person name="Larsbrink J."/>
        </authorList>
    </citation>
    <scope>NUCLEOTIDE SEQUENCE [LARGE SCALE GENOMIC DNA]</scope>
    <source>
        <strain evidence="1 2">Alt2</strain>
    </source>
</reference>
<evidence type="ECO:0000313" key="1">
    <source>
        <dbReference type="EMBL" id="WLQ55812.1"/>
    </source>
</evidence>
<gene>
    <name evidence="1" type="ORF">P8A19_10305</name>
</gene>
<proteinExistence type="predicted"/>
<name>A0ABY9INP7_9ACTN</name>
<dbReference type="EMBL" id="CP120988">
    <property type="protein sequence ID" value="WLQ55812.1"/>
    <property type="molecule type" value="Genomic_DNA"/>
</dbReference>
<dbReference type="SUPFAM" id="SSF46894">
    <property type="entry name" value="C-terminal effector domain of the bipartite response regulators"/>
    <property type="match status" value="1"/>
</dbReference>
<dbReference type="RefSeq" id="WP_306071963.1">
    <property type="nucleotide sequence ID" value="NZ_CP120988.1"/>
</dbReference>